<dbReference type="PANTHER" id="PTHR42937">
    <property type="match status" value="1"/>
</dbReference>
<comment type="caution">
    <text evidence="4">The sequence shown here is derived from an EMBL/GenBank/DDBJ whole genome shotgun (WGS) entry which is preliminary data.</text>
</comment>
<dbReference type="CDD" id="cd01066">
    <property type="entry name" value="APP_MetAP"/>
    <property type="match status" value="1"/>
</dbReference>
<organism evidence="4 5">
    <name type="scientific">Tetraparma gracilis</name>
    <dbReference type="NCBI Taxonomy" id="2962635"/>
    <lineage>
        <taxon>Eukaryota</taxon>
        <taxon>Sar</taxon>
        <taxon>Stramenopiles</taxon>
        <taxon>Ochrophyta</taxon>
        <taxon>Bolidophyceae</taxon>
        <taxon>Parmales</taxon>
        <taxon>Triparmaceae</taxon>
        <taxon>Tetraparma</taxon>
    </lineage>
</organism>
<dbReference type="Gene3D" id="3.90.230.10">
    <property type="entry name" value="Creatinase/methionine aminopeptidase superfamily"/>
    <property type="match status" value="1"/>
</dbReference>
<dbReference type="Gene3D" id="3.40.350.10">
    <property type="entry name" value="Creatinase/prolidase N-terminal domain"/>
    <property type="match status" value="1"/>
</dbReference>
<dbReference type="InterPro" id="IPR000994">
    <property type="entry name" value="Pept_M24"/>
</dbReference>
<gene>
    <name evidence="4" type="ORF">TeGR_g1861</name>
</gene>
<dbReference type="PANTHER" id="PTHR42937:SF1">
    <property type="entry name" value="DIAMINOPROPIONATE AMMONIA-LYASE"/>
    <property type="match status" value="1"/>
</dbReference>
<dbReference type="Proteomes" id="UP001165060">
    <property type="component" value="Unassembled WGS sequence"/>
</dbReference>
<dbReference type="InterPro" id="IPR036052">
    <property type="entry name" value="TrpB-like_PALP_sf"/>
</dbReference>
<sequence length="757" mass="79821">MSTQLSHLAALRSLLEHEPYATLCLLSAESIFHLTGFATPSEPLTALLVTAASVRLVTRELERGNASACPADVGLAVDCYAEDEDPAAFLAARIPPGPVGMELSSRRVSPAEFVRLASLLPAPPLPSSVAAGLRLVKGAGEVASMRRAALASHAAIEAGVRAASPRATETFVAGAVASALYVSGSEYAAHPVLLGSGERSAAAHCTPAPAPVAEDAPLFMEVGAASGRMHASRMHTVWVGDEPPAWFVGAEKVLTDAIETGRHLVVDGAVAGEVTRALVELCESGLSTVPGMQEFNFTSRPIYSIGCGFPIDWHENEAFPVHPRSSAVIRAGMTFHLLPWCTIPGVASIGWSTTILAKESGPADDLYPAKNSPYGRTVRTWVAAPKAERLGELGLACFEDVPALNCAPDAAAQAQVFHADAPRTPLVELKGDDVLNKGVGRVFIKDEGRRLDAMSFKALGASFALHKLQEDGQIVSGTTVCSMTDGNHGAGLAYFARKMGLKCVIFVPENMAQDRLDKLYSLGADVRRPPVMYDDACSIMMEEAHKNDWCVVSDQSFLPDENWPNGYELIPTYIVSGYTRLFREAVEQMGELDPTHVFIQTGVGGLLGACVLFFATYSPATKVIAVEPDDAACVLENFEAGAKTGADLVMCKGKTDSFASGLNCGIPSPALWTTLRAGVDACVAVGDELLREGVRSCYHNEGGRVLAGDSGAAGLAGLAAIAGGEVADKLDLNRDSVVLVINSESLTDMAKFRLAVM</sequence>
<dbReference type="InterPro" id="IPR000587">
    <property type="entry name" value="Creatinase_N"/>
</dbReference>
<dbReference type="InterPro" id="IPR001926">
    <property type="entry name" value="TrpB-like_PALP"/>
</dbReference>
<proteinExistence type="predicted"/>
<evidence type="ECO:0000313" key="5">
    <source>
        <dbReference type="Proteomes" id="UP001165060"/>
    </source>
</evidence>
<evidence type="ECO:0000259" key="1">
    <source>
        <dbReference type="Pfam" id="PF00291"/>
    </source>
</evidence>
<dbReference type="InterPro" id="IPR029149">
    <property type="entry name" value="Creatin/AminoP/Spt16_N"/>
</dbReference>
<feature type="domain" description="Peptidase M24" evidence="2">
    <location>
        <begin position="144"/>
        <end position="358"/>
    </location>
</feature>
<evidence type="ECO:0000313" key="4">
    <source>
        <dbReference type="EMBL" id="GMI35144.1"/>
    </source>
</evidence>
<reference evidence="4 5" key="1">
    <citation type="journal article" date="2023" name="Commun. Biol.">
        <title>Genome analysis of Parmales, the sister group of diatoms, reveals the evolutionary specialization of diatoms from phago-mixotrophs to photoautotrophs.</title>
        <authorList>
            <person name="Ban H."/>
            <person name="Sato S."/>
            <person name="Yoshikawa S."/>
            <person name="Yamada K."/>
            <person name="Nakamura Y."/>
            <person name="Ichinomiya M."/>
            <person name="Sato N."/>
            <person name="Blanc-Mathieu R."/>
            <person name="Endo H."/>
            <person name="Kuwata A."/>
            <person name="Ogata H."/>
        </authorList>
    </citation>
    <scope>NUCLEOTIDE SEQUENCE [LARGE SCALE GENOMIC DNA]</scope>
</reference>
<dbReference type="InterPro" id="IPR036005">
    <property type="entry name" value="Creatinase/aminopeptidase-like"/>
</dbReference>
<feature type="domain" description="Tryptophan synthase beta chain-like PALP" evidence="1">
    <location>
        <begin position="423"/>
        <end position="741"/>
    </location>
</feature>
<dbReference type="CDD" id="cd00640">
    <property type="entry name" value="Trp-synth-beta_II"/>
    <property type="match status" value="1"/>
</dbReference>
<dbReference type="SUPFAM" id="SSF53092">
    <property type="entry name" value="Creatinase/prolidase N-terminal domain"/>
    <property type="match status" value="1"/>
</dbReference>
<dbReference type="Pfam" id="PF00557">
    <property type="entry name" value="Peptidase_M24"/>
    <property type="match status" value="1"/>
</dbReference>
<keyword evidence="5" id="KW-1185">Reference proteome</keyword>
<dbReference type="Pfam" id="PF00291">
    <property type="entry name" value="PALP"/>
    <property type="match status" value="1"/>
</dbReference>
<dbReference type="Pfam" id="PF01321">
    <property type="entry name" value="Creatinase_N"/>
    <property type="match status" value="1"/>
</dbReference>
<evidence type="ECO:0000259" key="2">
    <source>
        <dbReference type="Pfam" id="PF00557"/>
    </source>
</evidence>
<protein>
    <recommendedName>
        <fullName evidence="6">Diaminopropionate ammonia-lyase</fullName>
    </recommendedName>
</protein>
<name>A0ABQ6MWS6_9STRA</name>
<feature type="domain" description="Creatinase N-terminal" evidence="3">
    <location>
        <begin position="8"/>
        <end position="121"/>
    </location>
</feature>
<dbReference type="Gene3D" id="3.40.50.1100">
    <property type="match status" value="2"/>
</dbReference>
<dbReference type="EMBL" id="BRYB01003349">
    <property type="protein sequence ID" value="GMI35144.1"/>
    <property type="molecule type" value="Genomic_DNA"/>
</dbReference>
<accession>A0ABQ6MWS6</accession>
<evidence type="ECO:0008006" key="6">
    <source>
        <dbReference type="Google" id="ProtNLM"/>
    </source>
</evidence>
<dbReference type="SUPFAM" id="SSF53686">
    <property type="entry name" value="Tryptophan synthase beta subunit-like PLP-dependent enzymes"/>
    <property type="match status" value="1"/>
</dbReference>
<dbReference type="SUPFAM" id="SSF55920">
    <property type="entry name" value="Creatinase/aminopeptidase"/>
    <property type="match status" value="1"/>
</dbReference>
<evidence type="ECO:0000259" key="3">
    <source>
        <dbReference type="Pfam" id="PF01321"/>
    </source>
</evidence>